<gene>
    <name evidence="10" type="ORF">EUAN_11780</name>
</gene>
<comment type="similarity">
    <text evidence="7">Belongs to the ThrE exporter (TC 2.A.79) family.</text>
</comment>
<evidence type="ECO:0000313" key="10">
    <source>
        <dbReference type="EMBL" id="OHW62613.1"/>
    </source>
</evidence>
<evidence type="ECO:0000256" key="8">
    <source>
        <dbReference type="SAM" id="Phobius"/>
    </source>
</evidence>
<reference evidence="10 11" key="1">
    <citation type="submission" date="2016-09" db="EMBL/GenBank/DDBJ databases">
        <title>Genome sequence of Eubacterium angustum.</title>
        <authorList>
            <person name="Poehlein A."/>
            <person name="Daniel R."/>
        </authorList>
    </citation>
    <scope>NUCLEOTIDE SEQUENCE [LARGE SCALE GENOMIC DNA]</scope>
    <source>
        <strain evidence="10 11">DSM 1989</strain>
    </source>
</reference>
<dbReference type="PANTHER" id="PTHR34390">
    <property type="entry name" value="UPF0442 PROTEIN YJJB-RELATED"/>
    <property type="match status" value="1"/>
</dbReference>
<name>A0A1S1V7N1_9FIRM</name>
<comment type="subcellular location">
    <subcellularLocation>
        <location evidence="1">Cell membrane</location>
        <topology evidence="1">Multi-pass membrane protein</topology>
    </subcellularLocation>
</comment>
<evidence type="ECO:0000256" key="5">
    <source>
        <dbReference type="ARBA" id="ARBA00022989"/>
    </source>
</evidence>
<evidence type="ECO:0000256" key="4">
    <source>
        <dbReference type="ARBA" id="ARBA00022692"/>
    </source>
</evidence>
<evidence type="ECO:0000256" key="6">
    <source>
        <dbReference type="ARBA" id="ARBA00023136"/>
    </source>
</evidence>
<evidence type="ECO:0000256" key="7">
    <source>
        <dbReference type="ARBA" id="ARBA00034125"/>
    </source>
</evidence>
<dbReference type="Pfam" id="PF12821">
    <property type="entry name" value="ThrE_2"/>
    <property type="match status" value="1"/>
</dbReference>
<dbReference type="GO" id="GO:0015744">
    <property type="term" value="P:succinate transport"/>
    <property type="evidence" value="ECO:0007669"/>
    <property type="project" value="TreeGrafter"/>
</dbReference>
<sequence>MYFYISQAIYSLLSTFGFAVLFNGPKNCLLKASVCGMMGWLANITAGKLMLSPTISTFIGAMTVGIMGEIFAKLFKKPATMFIIPGVIPLVPGAGMYYTMLSLITGEFSETAQLGSETVFTAFSIAIAIIISSSLNKALLRLWELKSGKKEIITKR</sequence>
<feature type="transmembrane region" description="Helical" evidence="8">
    <location>
        <begin position="79"/>
        <end position="99"/>
    </location>
</feature>
<evidence type="ECO:0000256" key="3">
    <source>
        <dbReference type="ARBA" id="ARBA00022519"/>
    </source>
</evidence>
<dbReference type="AlphaFoldDB" id="A0A1S1V7N1"/>
<keyword evidence="6 8" id="KW-0472">Membrane</keyword>
<proteinExistence type="inferred from homology"/>
<dbReference type="InterPro" id="IPR050539">
    <property type="entry name" value="ThrE_Dicarb/AminoAcid_Exp"/>
</dbReference>
<dbReference type="EMBL" id="MKIE01000003">
    <property type="protein sequence ID" value="OHW62613.1"/>
    <property type="molecule type" value="Genomic_DNA"/>
</dbReference>
<evidence type="ECO:0000259" key="9">
    <source>
        <dbReference type="Pfam" id="PF12821"/>
    </source>
</evidence>
<keyword evidence="4 8" id="KW-0812">Transmembrane</keyword>
<evidence type="ECO:0000256" key="2">
    <source>
        <dbReference type="ARBA" id="ARBA00022475"/>
    </source>
</evidence>
<dbReference type="OrthoDB" id="9810047at2"/>
<dbReference type="GO" id="GO:0005886">
    <property type="term" value="C:plasma membrane"/>
    <property type="evidence" value="ECO:0007669"/>
    <property type="project" value="UniProtKB-SubCell"/>
</dbReference>
<feature type="domain" description="Threonine/Serine exporter ThrE" evidence="9">
    <location>
        <begin position="7"/>
        <end position="134"/>
    </location>
</feature>
<keyword evidence="5 8" id="KW-1133">Transmembrane helix</keyword>
<dbReference type="PANTHER" id="PTHR34390:SF1">
    <property type="entry name" value="SUCCINATE TRANSPORTER SUBUNIT YJJB-RELATED"/>
    <property type="match status" value="1"/>
</dbReference>
<keyword evidence="11" id="KW-1185">Reference proteome</keyword>
<dbReference type="InterPro" id="IPR024528">
    <property type="entry name" value="ThrE_2"/>
</dbReference>
<organism evidence="10 11">
    <name type="scientific">Andreesenia angusta</name>
    <dbReference type="NCBI Taxonomy" id="39480"/>
    <lineage>
        <taxon>Bacteria</taxon>
        <taxon>Bacillati</taxon>
        <taxon>Bacillota</taxon>
        <taxon>Tissierellia</taxon>
        <taxon>Tissierellales</taxon>
        <taxon>Gottschalkiaceae</taxon>
        <taxon>Andreesenia</taxon>
    </lineage>
</organism>
<keyword evidence="2" id="KW-1003">Cell membrane</keyword>
<dbReference type="RefSeq" id="WP_071062634.1">
    <property type="nucleotide sequence ID" value="NZ_MKIE01000003.1"/>
</dbReference>
<protein>
    <recommendedName>
        <fullName evidence="9">Threonine/Serine exporter ThrE domain-containing protein</fullName>
    </recommendedName>
</protein>
<feature type="transmembrane region" description="Helical" evidence="8">
    <location>
        <begin position="119"/>
        <end position="140"/>
    </location>
</feature>
<accession>A0A1S1V7N1</accession>
<evidence type="ECO:0000313" key="11">
    <source>
        <dbReference type="Proteomes" id="UP000180254"/>
    </source>
</evidence>
<dbReference type="Proteomes" id="UP000180254">
    <property type="component" value="Unassembled WGS sequence"/>
</dbReference>
<evidence type="ECO:0000256" key="1">
    <source>
        <dbReference type="ARBA" id="ARBA00004651"/>
    </source>
</evidence>
<keyword evidence="3" id="KW-0997">Cell inner membrane</keyword>
<comment type="caution">
    <text evidence="10">The sequence shown here is derived from an EMBL/GenBank/DDBJ whole genome shotgun (WGS) entry which is preliminary data.</text>
</comment>